<sequence length="119" mass="12885">MKHLIIITIAVVLLVGCGESQQSSPTAEAKPVEPVAKKPAQQSPPPQSNLATTYPRPTFEPMSLEQYKAAHPNLPGLDCGMEKFFDTYINVFGVTIAAMPKTPVPEIIHAAKVYAQLID</sequence>
<dbReference type="EMBL" id="UINC01087418">
    <property type="protein sequence ID" value="SVC36758.1"/>
    <property type="molecule type" value="Genomic_DNA"/>
</dbReference>
<feature type="non-terminal residue" evidence="2">
    <location>
        <position position="119"/>
    </location>
</feature>
<protein>
    <submittedName>
        <fullName evidence="2">Uncharacterized protein</fullName>
    </submittedName>
</protein>
<dbReference type="PROSITE" id="PS51257">
    <property type="entry name" value="PROKAR_LIPOPROTEIN"/>
    <property type="match status" value="1"/>
</dbReference>
<organism evidence="2">
    <name type="scientific">marine metagenome</name>
    <dbReference type="NCBI Taxonomy" id="408172"/>
    <lineage>
        <taxon>unclassified sequences</taxon>
        <taxon>metagenomes</taxon>
        <taxon>ecological metagenomes</taxon>
    </lineage>
</organism>
<proteinExistence type="predicted"/>
<accession>A0A382LIZ4</accession>
<evidence type="ECO:0000256" key="1">
    <source>
        <dbReference type="SAM" id="MobiDB-lite"/>
    </source>
</evidence>
<name>A0A382LIZ4_9ZZZZ</name>
<evidence type="ECO:0000313" key="2">
    <source>
        <dbReference type="EMBL" id="SVC36758.1"/>
    </source>
</evidence>
<reference evidence="2" key="1">
    <citation type="submission" date="2018-05" db="EMBL/GenBank/DDBJ databases">
        <authorList>
            <person name="Lanie J.A."/>
            <person name="Ng W.-L."/>
            <person name="Kazmierczak K.M."/>
            <person name="Andrzejewski T.M."/>
            <person name="Davidsen T.M."/>
            <person name="Wayne K.J."/>
            <person name="Tettelin H."/>
            <person name="Glass J.I."/>
            <person name="Rusch D."/>
            <person name="Podicherti R."/>
            <person name="Tsui H.-C.T."/>
            <person name="Winkler M.E."/>
        </authorList>
    </citation>
    <scope>NUCLEOTIDE SEQUENCE</scope>
</reference>
<dbReference type="AlphaFoldDB" id="A0A382LIZ4"/>
<feature type="region of interest" description="Disordered" evidence="1">
    <location>
        <begin position="21"/>
        <end position="57"/>
    </location>
</feature>
<gene>
    <name evidence="2" type="ORF">METZ01_LOCUS289612</name>
</gene>